<dbReference type="NCBIfam" id="TIGR01617">
    <property type="entry name" value="arsC_related"/>
    <property type="match status" value="1"/>
</dbReference>
<dbReference type="InterPro" id="IPR006504">
    <property type="entry name" value="Tscrpt_reg_Spx/MgsR"/>
</dbReference>
<accession>A0A6I4VTV1</accession>
<evidence type="ECO:0000313" key="3">
    <source>
        <dbReference type="Proteomes" id="UP000430692"/>
    </source>
</evidence>
<dbReference type="InterPro" id="IPR006660">
    <property type="entry name" value="Arsenate_reductase-like"/>
</dbReference>
<name>A0A6I4VTV1_9BACL</name>
<dbReference type="InterPro" id="IPR036249">
    <property type="entry name" value="Thioredoxin-like_sf"/>
</dbReference>
<dbReference type="PANTHER" id="PTHR30041">
    <property type="entry name" value="ARSENATE REDUCTASE"/>
    <property type="match status" value="1"/>
</dbReference>
<dbReference type="RefSeq" id="WP_160801293.1">
    <property type="nucleotide sequence ID" value="NZ_WUUL01000005.1"/>
</dbReference>
<organism evidence="2 3">
    <name type="scientific">Shimazuella alba</name>
    <dbReference type="NCBI Taxonomy" id="2690964"/>
    <lineage>
        <taxon>Bacteria</taxon>
        <taxon>Bacillati</taxon>
        <taxon>Bacillota</taxon>
        <taxon>Bacilli</taxon>
        <taxon>Bacillales</taxon>
        <taxon>Thermoactinomycetaceae</taxon>
        <taxon>Shimazuella</taxon>
    </lineage>
</organism>
<dbReference type="SUPFAM" id="SSF52833">
    <property type="entry name" value="Thioredoxin-like"/>
    <property type="match status" value="1"/>
</dbReference>
<protein>
    <submittedName>
        <fullName evidence="2">Spx/MgsR family RNA polymerase-binding regulatory protein</fullName>
    </submittedName>
</protein>
<dbReference type="AlphaFoldDB" id="A0A6I4VTV1"/>
<dbReference type="CDD" id="cd03036">
    <property type="entry name" value="ArsC_like"/>
    <property type="match status" value="1"/>
</dbReference>
<proteinExistence type="inferred from homology"/>
<dbReference type="PROSITE" id="PS51353">
    <property type="entry name" value="ARSC"/>
    <property type="match status" value="1"/>
</dbReference>
<comment type="caution">
    <text evidence="2">The sequence shown here is derived from an EMBL/GenBank/DDBJ whole genome shotgun (WGS) entry which is preliminary data.</text>
</comment>
<dbReference type="PROSITE" id="PS51354">
    <property type="entry name" value="GLUTAREDOXIN_2"/>
    <property type="match status" value="1"/>
</dbReference>
<dbReference type="EMBL" id="WUUL01000005">
    <property type="protein sequence ID" value="MXQ53938.1"/>
    <property type="molecule type" value="Genomic_DNA"/>
</dbReference>
<dbReference type="Proteomes" id="UP000430692">
    <property type="component" value="Unassembled WGS sequence"/>
</dbReference>
<comment type="similarity">
    <text evidence="1">Belongs to the ArsC family.</text>
</comment>
<reference evidence="2 3" key="1">
    <citation type="submission" date="2019-12" db="EMBL/GenBank/DDBJ databases">
        <title>Whole-genome analyses of novel actinobacteria.</title>
        <authorList>
            <person name="Sahin N."/>
            <person name="Saygin H."/>
        </authorList>
    </citation>
    <scope>NUCLEOTIDE SEQUENCE [LARGE SCALE GENOMIC DNA]</scope>
    <source>
        <strain evidence="2 3">KC615</strain>
    </source>
</reference>
<keyword evidence="3" id="KW-1185">Reference proteome</keyword>
<dbReference type="PANTHER" id="PTHR30041:SF8">
    <property type="entry name" value="PROTEIN YFFB"/>
    <property type="match status" value="1"/>
</dbReference>
<gene>
    <name evidence="2" type="ORF">GSM42_09455</name>
</gene>
<evidence type="ECO:0000256" key="1">
    <source>
        <dbReference type="PROSITE-ProRule" id="PRU01282"/>
    </source>
</evidence>
<dbReference type="Pfam" id="PF03960">
    <property type="entry name" value="ArsC"/>
    <property type="match status" value="1"/>
</dbReference>
<sequence>MLTFLQYPKCGTCRKAKQFLDNQGISYDNRHIVEETPTVEELKKWISVSELPIQKFFNTSGQVYRQLELSKRLPNMTDQEKIDLLASNGMLIKRPILTDGEKISVGFKEEEWKEKWT</sequence>
<evidence type="ECO:0000313" key="2">
    <source>
        <dbReference type="EMBL" id="MXQ53938.1"/>
    </source>
</evidence>
<dbReference type="Gene3D" id="3.40.30.10">
    <property type="entry name" value="Glutaredoxin"/>
    <property type="match status" value="1"/>
</dbReference>